<comment type="caution">
    <text evidence="1">The sequence shown here is derived from an EMBL/GenBank/DDBJ whole genome shotgun (WGS) entry which is preliminary data.</text>
</comment>
<organism evidence="1 2">
    <name type="scientific">Fulvivirga sediminis</name>
    <dbReference type="NCBI Taxonomy" id="2803949"/>
    <lineage>
        <taxon>Bacteria</taxon>
        <taxon>Pseudomonadati</taxon>
        <taxon>Bacteroidota</taxon>
        <taxon>Cytophagia</taxon>
        <taxon>Cytophagales</taxon>
        <taxon>Fulvivirgaceae</taxon>
        <taxon>Fulvivirga</taxon>
    </lineage>
</organism>
<dbReference type="AlphaFoldDB" id="A0A937FA82"/>
<dbReference type="EMBL" id="JAESIY010000009">
    <property type="protein sequence ID" value="MBL3657847.1"/>
    <property type="molecule type" value="Genomic_DNA"/>
</dbReference>
<dbReference type="RefSeq" id="WP_202245630.1">
    <property type="nucleotide sequence ID" value="NZ_JAESIY010000009.1"/>
</dbReference>
<name>A0A937FA82_9BACT</name>
<dbReference type="Proteomes" id="UP000659388">
    <property type="component" value="Unassembled WGS sequence"/>
</dbReference>
<keyword evidence="2" id="KW-1185">Reference proteome</keyword>
<gene>
    <name evidence="1" type="ORF">JL102_16980</name>
</gene>
<reference evidence="1" key="1">
    <citation type="submission" date="2021-01" db="EMBL/GenBank/DDBJ databases">
        <title>Fulvivirga kasyanovii gen. nov., sp nov., a novel member of the phylum Bacteroidetes isolated from seawater in a mussel farm.</title>
        <authorList>
            <person name="Zhao L.-H."/>
            <person name="Wang Z.-J."/>
        </authorList>
    </citation>
    <scope>NUCLEOTIDE SEQUENCE</scope>
    <source>
        <strain evidence="1">2943</strain>
    </source>
</reference>
<accession>A0A937FA82</accession>
<proteinExistence type="predicted"/>
<protein>
    <recommendedName>
        <fullName evidence="3">CYTH domain-containing protein</fullName>
    </recommendedName>
</protein>
<evidence type="ECO:0000313" key="1">
    <source>
        <dbReference type="EMBL" id="MBL3657847.1"/>
    </source>
</evidence>
<sequence length="199" mass="23544">MLNSFEVRWIFQGKLPDNMLQWVETFAPEEQSIRTDYYFNKTENGTLGIKLREGSIQMKPLLKEVGHFTFNDHKAKIESYSKWSYLVQDNQEWSYMIEEPETWLPVTKSRLMNKYTLAGGYPDRVEMKDRVEQGCEMELSNISILNKDFWTLAFEAYGKEAEVNLQKTLRYVFETSELPQVLPFQNSFGYAQLIHDIQH</sequence>
<evidence type="ECO:0000313" key="2">
    <source>
        <dbReference type="Proteomes" id="UP000659388"/>
    </source>
</evidence>
<evidence type="ECO:0008006" key="3">
    <source>
        <dbReference type="Google" id="ProtNLM"/>
    </source>
</evidence>